<feature type="binding site" evidence="8">
    <location>
        <position position="219"/>
    </location>
    <ligand>
        <name>Zn(2+)</name>
        <dbReference type="ChEBI" id="CHEBI:29105"/>
        <label>2</label>
    </ligand>
</feature>
<dbReference type="InterPro" id="IPR011011">
    <property type="entry name" value="Znf_FYVE_PHD"/>
</dbReference>
<dbReference type="Gene3D" id="6.10.140.1740">
    <property type="match status" value="1"/>
</dbReference>
<evidence type="ECO:0000313" key="15">
    <source>
        <dbReference type="Proteomes" id="UP000007014"/>
    </source>
</evidence>
<dbReference type="PANTHER" id="PTHR10333">
    <property type="entry name" value="INHIBITOR OF GROWTH PROTEIN"/>
    <property type="match status" value="1"/>
</dbReference>
<gene>
    <name evidence="14" type="ORF">CYME_CMQ358C</name>
</gene>
<dbReference type="OMA" id="QPKGKWF"/>
<evidence type="ECO:0000256" key="1">
    <source>
        <dbReference type="ARBA" id="ARBA00004123"/>
    </source>
</evidence>
<keyword evidence="6 10" id="KW-0156">Chromatin regulator</keyword>
<reference evidence="14 15" key="1">
    <citation type="journal article" date="2004" name="Nature">
        <title>Genome sequence of the ultrasmall unicellular red alga Cyanidioschyzon merolae 10D.</title>
        <authorList>
            <person name="Matsuzaki M."/>
            <person name="Misumi O."/>
            <person name="Shin-i T."/>
            <person name="Maruyama S."/>
            <person name="Takahara M."/>
            <person name="Miyagishima S."/>
            <person name="Mori T."/>
            <person name="Nishida K."/>
            <person name="Yagisawa F."/>
            <person name="Nishida K."/>
            <person name="Yoshida Y."/>
            <person name="Nishimura Y."/>
            <person name="Nakao S."/>
            <person name="Kobayashi T."/>
            <person name="Momoyama Y."/>
            <person name="Higashiyama T."/>
            <person name="Minoda A."/>
            <person name="Sano M."/>
            <person name="Nomoto H."/>
            <person name="Oishi K."/>
            <person name="Hayashi H."/>
            <person name="Ohta F."/>
            <person name="Nishizaka S."/>
            <person name="Haga S."/>
            <person name="Miura S."/>
            <person name="Morishita T."/>
            <person name="Kabeya Y."/>
            <person name="Terasawa K."/>
            <person name="Suzuki Y."/>
            <person name="Ishii Y."/>
            <person name="Asakawa S."/>
            <person name="Takano H."/>
            <person name="Ohta N."/>
            <person name="Kuroiwa H."/>
            <person name="Tanaka K."/>
            <person name="Shimizu N."/>
            <person name="Sugano S."/>
            <person name="Sato N."/>
            <person name="Nozaki H."/>
            <person name="Ogasawara N."/>
            <person name="Kohara Y."/>
            <person name="Kuroiwa T."/>
        </authorList>
    </citation>
    <scope>NUCLEOTIDE SEQUENCE [LARGE SCALE GENOMIC DNA]</scope>
    <source>
        <strain evidence="14 15">10D</strain>
    </source>
</reference>
<dbReference type="eggNOG" id="KOG1973">
    <property type="taxonomic scope" value="Eukaryota"/>
</dbReference>
<keyword evidence="15" id="KW-1185">Reference proteome</keyword>
<dbReference type="CDD" id="cd16859">
    <property type="entry name" value="ING_ING4_5"/>
    <property type="match status" value="1"/>
</dbReference>
<evidence type="ECO:0000256" key="12">
    <source>
        <dbReference type="SAM" id="MobiDB-lite"/>
    </source>
</evidence>
<evidence type="ECO:0000256" key="8">
    <source>
        <dbReference type="PIRSR" id="PIRSR628651-51"/>
    </source>
</evidence>
<feature type="binding site" evidence="8">
    <location>
        <position position="208"/>
    </location>
    <ligand>
        <name>Zn(2+)</name>
        <dbReference type="ChEBI" id="CHEBI:29105"/>
        <label>1</label>
    </ligand>
</feature>
<accession>M1VKV6</accession>
<feature type="coiled-coil region" evidence="11">
    <location>
        <begin position="36"/>
        <end position="102"/>
    </location>
</feature>
<dbReference type="InterPro" id="IPR019786">
    <property type="entry name" value="Zinc_finger_PHD-type_CS"/>
</dbReference>
<dbReference type="InterPro" id="IPR019787">
    <property type="entry name" value="Znf_PHD-finger"/>
</dbReference>
<feature type="region of interest" description="Disordered" evidence="12">
    <location>
        <begin position="162"/>
        <end position="194"/>
    </location>
</feature>
<evidence type="ECO:0000259" key="13">
    <source>
        <dbReference type="PROSITE" id="PS50016"/>
    </source>
</evidence>
<comment type="similarity">
    <text evidence="2 10">Belongs to the ING family.</text>
</comment>
<comment type="subunit">
    <text evidence="10">Component of an histone acetyltransferase complex. Interacts with H3K4me3 and to a lesser extent with H3K4me2.</text>
</comment>
<dbReference type="KEGG" id="cme:CYME_CMQ358C"/>
<dbReference type="Pfam" id="PF12998">
    <property type="entry name" value="ING"/>
    <property type="match status" value="1"/>
</dbReference>
<sequence length="257" mass="28850">MAYRGLHALSQPAYLEDFINSVSNLPQELRDKYGRMGELDALVQRLKNEADALVRELLRKPGSSDPDRGRDTTSLQQMGTKLEQLQAQCVKLNQEKLQLAETAYNTVDQHVRDLDTKLREYEAYLRREGQWPDDLQSLVVNTDHTKMASMKNAAAAAAAAHTAAAPATTARSTQKAPSKGQRKSGEPSTLHIMDDMPIDPNEPRYCYCQNVSYGQMVACESGDCPYEWFHFECVGLTEPPKGEWICPDCRARTGRVR</sequence>
<comment type="function">
    <text evidence="10">Component of an histone acetyltransferase complex.</text>
</comment>
<dbReference type="Proteomes" id="UP000007014">
    <property type="component" value="Chromosome 17"/>
</dbReference>
<dbReference type="SUPFAM" id="SSF57903">
    <property type="entry name" value="FYVE/PHD zinc finger"/>
    <property type="match status" value="1"/>
</dbReference>
<dbReference type="FunFam" id="3.30.40.10:FF:000016">
    <property type="entry name" value="Inhibitor of growth protein"/>
    <property type="match status" value="1"/>
</dbReference>
<dbReference type="InterPro" id="IPR059153">
    <property type="entry name" value="NSD_PHD-1st"/>
</dbReference>
<feature type="domain" description="PHD-type" evidence="13">
    <location>
        <begin position="203"/>
        <end position="252"/>
    </location>
</feature>
<dbReference type="InterPro" id="IPR028651">
    <property type="entry name" value="ING_fam"/>
</dbReference>
<evidence type="ECO:0000313" key="14">
    <source>
        <dbReference type="EMBL" id="BAM82213.1"/>
    </source>
</evidence>
<dbReference type="CDD" id="cd15505">
    <property type="entry name" value="PHD_ING"/>
    <property type="match status" value="1"/>
</dbReference>
<reference evidence="14 15" key="2">
    <citation type="journal article" date="2007" name="BMC Biol.">
        <title>A 100%-complete sequence reveals unusually simple genomic features in the hot-spring red alga Cyanidioschyzon merolae.</title>
        <authorList>
            <person name="Nozaki H."/>
            <person name="Takano H."/>
            <person name="Misumi O."/>
            <person name="Terasawa K."/>
            <person name="Matsuzaki M."/>
            <person name="Maruyama S."/>
            <person name="Nishida K."/>
            <person name="Yagisawa F."/>
            <person name="Yoshida Y."/>
            <person name="Fujiwara T."/>
            <person name="Takio S."/>
            <person name="Tamura K."/>
            <person name="Chung S.J."/>
            <person name="Nakamura S."/>
            <person name="Kuroiwa H."/>
            <person name="Tanaka K."/>
            <person name="Sato N."/>
            <person name="Kuroiwa T."/>
        </authorList>
    </citation>
    <scope>NUCLEOTIDE SEQUENCE [LARGE SCALE GENOMIC DNA]</scope>
    <source>
        <strain evidence="14 15">10D</strain>
    </source>
</reference>
<feature type="binding site" evidence="8">
    <location>
        <position position="206"/>
    </location>
    <ligand>
        <name>Zn(2+)</name>
        <dbReference type="ChEBI" id="CHEBI:29105"/>
        <label>1</label>
    </ligand>
</feature>
<organism evidence="14 15">
    <name type="scientific">Cyanidioschyzon merolae (strain NIES-3377 / 10D)</name>
    <name type="common">Unicellular red alga</name>
    <dbReference type="NCBI Taxonomy" id="280699"/>
    <lineage>
        <taxon>Eukaryota</taxon>
        <taxon>Rhodophyta</taxon>
        <taxon>Bangiophyceae</taxon>
        <taxon>Cyanidiales</taxon>
        <taxon>Cyanidiaceae</taxon>
        <taxon>Cyanidioschyzon</taxon>
    </lineage>
</organism>
<protein>
    <recommendedName>
        <fullName evidence="10">Inhibitor of growth protein</fullName>
    </recommendedName>
</protein>
<keyword evidence="11" id="KW-0175">Coiled coil</keyword>
<evidence type="ECO:0000256" key="11">
    <source>
        <dbReference type="SAM" id="Coils"/>
    </source>
</evidence>
<dbReference type="Pfam" id="PF23011">
    <property type="entry name" value="PHD-1st_NSD"/>
    <property type="match status" value="1"/>
</dbReference>
<feature type="binding site" evidence="8">
    <location>
        <position position="246"/>
    </location>
    <ligand>
        <name>Zn(2+)</name>
        <dbReference type="ChEBI" id="CHEBI:29105"/>
        <label>2</label>
    </ligand>
</feature>
<name>M1VKV6_CYAM1</name>
<evidence type="ECO:0000256" key="7">
    <source>
        <dbReference type="ARBA" id="ARBA00023242"/>
    </source>
</evidence>
<dbReference type="InterPro" id="IPR024610">
    <property type="entry name" value="ING_N_histone-binding"/>
</dbReference>
<evidence type="ECO:0000256" key="3">
    <source>
        <dbReference type="ARBA" id="ARBA00022723"/>
    </source>
</evidence>
<feature type="binding site" evidence="8">
    <location>
        <position position="249"/>
    </location>
    <ligand>
        <name>Zn(2+)</name>
        <dbReference type="ChEBI" id="CHEBI:29105"/>
        <label>2</label>
    </ligand>
</feature>
<comment type="subcellular location">
    <subcellularLocation>
        <location evidence="1 10">Nucleus</location>
    </subcellularLocation>
</comment>
<evidence type="ECO:0000256" key="5">
    <source>
        <dbReference type="ARBA" id="ARBA00022833"/>
    </source>
</evidence>
<keyword evidence="5 8" id="KW-0862">Zinc</keyword>
<feature type="binding site" evidence="8">
    <location>
        <position position="224"/>
    </location>
    <ligand>
        <name>Zn(2+)</name>
        <dbReference type="ChEBI" id="CHEBI:29105"/>
        <label>2</label>
    </ligand>
</feature>
<evidence type="ECO:0000256" key="2">
    <source>
        <dbReference type="ARBA" id="ARBA00010210"/>
    </source>
</evidence>
<dbReference type="PROSITE" id="PS01359">
    <property type="entry name" value="ZF_PHD_1"/>
    <property type="match status" value="1"/>
</dbReference>
<evidence type="ECO:0000256" key="9">
    <source>
        <dbReference type="PROSITE-ProRule" id="PRU00146"/>
    </source>
</evidence>
<dbReference type="InterPro" id="IPR001965">
    <property type="entry name" value="Znf_PHD"/>
</dbReference>
<dbReference type="GO" id="GO:0006325">
    <property type="term" value="P:chromatin organization"/>
    <property type="evidence" value="ECO:0007669"/>
    <property type="project" value="UniProtKB-KW"/>
</dbReference>
<dbReference type="OrthoDB" id="5411773at2759"/>
<keyword evidence="4 9" id="KW-0863">Zinc-finger</keyword>
<evidence type="ECO:0000256" key="6">
    <source>
        <dbReference type="ARBA" id="ARBA00022853"/>
    </source>
</evidence>
<dbReference type="EMBL" id="AP006499">
    <property type="protein sequence ID" value="BAM82213.1"/>
    <property type="molecule type" value="Genomic_DNA"/>
</dbReference>
<keyword evidence="7 10" id="KW-0539">Nucleus</keyword>
<dbReference type="AlphaFoldDB" id="M1VKV6"/>
<dbReference type="GeneID" id="16996322"/>
<dbReference type="Gramene" id="CMQ358CT">
    <property type="protein sequence ID" value="CMQ358CT"/>
    <property type="gene ID" value="CMQ358C"/>
</dbReference>
<dbReference type="PROSITE" id="PS50016">
    <property type="entry name" value="ZF_PHD_2"/>
    <property type="match status" value="1"/>
</dbReference>
<dbReference type="HOGENOM" id="CLU_031900_5_1_1"/>
<dbReference type="GO" id="GO:0005634">
    <property type="term" value="C:nucleus"/>
    <property type="evidence" value="ECO:0007669"/>
    <property type="project" value="UniProtKB-SubCell"/>
</dbReference>
<dbReference type="RefSeq" id="XP_005538249.1">
    <property type="nucleotide sequence ID" value="XM_005538192.1"/>
</dbReference>
<feature type="binding site" evidence="8">
    <location>
        <position position="230"/>
    </location>
    <ligand>
        <name>Zn(2+)</name>
        <dbReference type="ChEBI" id="CHEBI:29105"/>
        <label>1</label>
    </ligand>
</feature>
<dbReference type="SMART" id="SM01408">
    <property type="entry name" value="ING"/>
    <property type="match status" value="1"/>
</dbReference>
<keyword evidence="3 8" id="KW-0479">Metal-binding</keyword>
<evidence type="ECO:0000256" key="10">
    <source>
        <dbReference type="RuleBase" id="RU361213"/>
    </source>
</evidence>
<dbReference type="GO" id="GO:0008270">
    <property type="term" value="F:zinc ion binding"/>
    <property type="evidence" value="ECO:0007669"/>
    <property type="project" value="UniProtKB-KW"/>
</dbReference>
<evidence type="ECO:0000256" key="4">
    <source>
        <dbReference type="ARBA" id="ARBA00022771"/>
    </source>
</evidence>
<dbReference type="InterPro" id="IPR013083">
    <property type="entry name" value="Znf_RING/FYVE/PHD"/>
</dbReference>
<dbReference type="STRING" id="280699.M1VKV6"/>
<proteinExistence type="inferred from homology"/>
<comment type="domain">
    <text evidence="10">The PHD-type zinc finger mediates the binding to H3K4me3.</text>
</comment>
<dbReference type="Gene3D" id="3.30.40.10">
    <property type="entry name" value="Zinc/RING finger domain, C3HC4 (zinc finger)"/>
    <property type="match status" value="1"/>
</dbReference>
<feature type="binding site" evidence="8">
    <location>
        <position position="233"/>
    </location>
    <ligand>
        <name>Zn(2+)</name>
        <dbReference type="ChEBI" id="CHEBI:29105"/>
        <label>1</label>
    </ligand>
</feature>
<dbReference type="SMART" id="SM00249">
    <property type="entry name" value="PHD"/>
    <property type="match status" value="1"/>
</dbReference>